<dbReference type="GO" id="GO:0003711">
    <property type="term" value="F:transcription elongation factor activity"/>
    <property type="evidence" value="ECO:0007669"/>
    <property type="project" value="InterPro"/>
</dbReference>
<dbReference type="EMBL" id="BRZM01000003">
    <property type="protein sequence ID" value="GLD47513.1"/>
    <property type="molecule type" value="Genomic_DNA"/>
</dbReference>
<dbReference type="InterPro" id="IPR026213">
    <property type="entry name" value="GRINL1"/>
</dbReference>
<dbReference type="PANTHER" id="PTHR23171">
    <property type="entry name" value="GDOWN1"/>
    <property type="match status" value="1"/>
</dbReference>
<dbReference type="InterPro" id="IPR051375">
    <property type="entry name" value="Tuftelin_GRINL1A/MYZAP/CCD68"/>
</dbReference>
<evidence type="ECO:0000313" key="3">
    <source>
        <dbReference type="Proteomes" id="UP001279410"/>
    </source>
</evidence>
<dbReference type="PANTHER" id="PTHR23171:SF4">
    <property type="entry name" value="TUFTELIN"/>
    <property type="match status" value="1"/>
</dbReference>
<dbReference type="Proteomes" id="UP001279410">
    <property type="component" value="Unassembled WGS sequence"/>
</dbReference>
<accession>A0AAD3M4Z8</accession>
<dbReference type="GO" id="GO:0006368">
    <property type="term" value="P:transcription elongation by RNA polymerase II"/>
    <property type="evidence" value="ECO:0007669"/>
    <property type="project" value="InterPro"/>
</dbReference>
<sequence>MTFSVKWLRDGSLYRGSSVFNRWRNPGFFHDRIRPKIRSNESRHRLGYSFSFLSELQAKLAAQKLSEGLKISMGSYTPDGGPMAAYREVHDEEPNSPQRKTDPGRPELGKPV</sequence>
<evidence type="ECO:0000256" key="1">
    <source>
        <dbReference type="SAM" id="MobiDB-lite"/>
    </source>
</evidence>
<protein>
    <submittedName>
        <fullName evidence="2">Protein GRINL1A isoform X4</fullName>
    </submittedName>
</protein>
<dbReference type="GO" id="GO:0005634">
    <property type="term" value="C:nucleus"/>
    <property type="evidence" value="ECO:0007669"/>
    <property type="project" value="InterPro"/>
</dbReference>
<organism evidence="2 3">
    <name type="scientific">Lates japonicus</name>
    <name type="common">Japanese lates</name>
    <dbReference type="NCBI Taxonomy" id="270547"/>
    <lineage>
        <taxon>Eukaryota</taxon>
        <taxon>Metazoa</taxon>
        <taxon>Chordata</taxon>
        <taxon>Craniata</taxon>
        <taxon>Vertebrata</taxon>
        <taxon>Euteleostomi</taxon>
        <taxon>Actinopterygii</taxon>
        <taxon>Neopterygii</taxon>
        <taxon>Teleostei</taxon>
        <taxon>Neoteleostei</taxon>
        <taxon>Acanthomorphata</taxon>
        <taxon>Carangaria</taxon>
        <taxon>Carangaria incertae sedis</taxon>
        <taxon>Centropomidae</taxon>
        <taxon>Lates</taxon>
    </lineage>
</organism>
<evidence type="ECO:0000313" key="2">
    <source>
        <dbReference type="EMBL" id="GLD47513.1"/>
    </source>
</evidence>
<gene>
    <name evidence="2" type="ORF">AKAME5_000167600</name>
</gene>
<name>A0AAD3M4Z8_LATJO</name>
<dbReference type="AlphaFoldDB" id="A0AAD3M4Z8"/>
<proteinExistence type="predicted"/>
<keyword evidence="3" id="KW-1185">Reference proteome</keyword>
<reference evidence="2" key="1">
    <citation type="submission" date="2022-08" db="EMBL/GenBank/DDBJ databases">
        <title>Genome sequencing of akame (Lates japonicus).</title>
        <authorList>
            <person name="Hashiguchi Y."/>
            <person name="Takahashi H."/>
        </authorList>
    </citation>
    <scope>NUCLEOTIDE SEQUENCE</scope>
    <source>
        <strain evidence="2">Kochi</strain>
    </source>
</reference>
<comment type="caution">
    <text evidence="2">The sequence shown here is derived from an EMBL/GenBank/DDBJ whole genome shotgun (WGS) entry which is preliminary data.</text>
</comment>
<dbReference type="GO" id="GO:0035556">
    <property type="term" value="P:intracellular signal transduction"/>
    <property type="evidence" value="ECO:0007669"/>
    <property type="project" value="TreeGrafter"/>
</dbReference>
<feature type="region of interest" description="Disordered" evidence="1">
    <location>
        <begin position="76"/>
        <end position="112"/>
    </location>
</feature>
<dbReference type="PRINTS" id="PR02085">
    <property type="entry name" value="POLR2GRINL1"/>
</dbReference>
<feature type="compositionally biased region" description="Basic and acidic residues" evidence="1">
    <location>
        <begin position="87"/>
        <end position="112"/>
    </location>
</feature>